<dbReference type="Gene3D" id="2.40.30.10">
    <property type="entry name" value="Translation factors"/>
    <property type="match status" value="1"/>
</dbReference>
<accession>A0A4Q8L9I0</accession>
<keyword evidence="3" id="KW-0249">Electron transport</keyword>
<keyword evidence="2" id="KW-0288">FMN</keyword>
<feature type="domain" description="Flavodoxin-like" evidence="6">
    <location>
        <begin position="85"/>
        <end position="222"/>
    </location>
</feature>
<dbReference type="InterPro" id="IPR001433">
    <property type="entry name" value="OxRdtase_FAD/NAD-bd"/>
</dbReference>
<dbReference type="GO" id="GO:0005829">
    <property type="term" value="C:cytosol"/>
    <property type="evidence" value="ECO:0007669"/>
    <property type="project" value="TreeGrafter"/>
</dbReference>
<dbReference type="CDD" id="cd06200">
    <property type="entry name" value="SiR_like1"/>
    <property type="match status" value="1"/>
</dbReference>
<comment type="caution">
    <text evidence="8">The sequence shown here is derived from an EMBL/GenBank/DDBJ whole genome shotgun (WGS) entry which is preliminary data.</text>
</comment>
<dbReference type="Pfam" id="PF00175">
    <property type="entry name" value="NAD_binding_1"/>
    <property type="match status" value="1"/>
</dbReference>
<dbReference type="Gene3D" id="3.40.50.80">
    <property type="entry name" value="Nucleotide-binding domain of ferredoxin-NADP reductase (FNR) module"/>
    <property type="match status" value="1"/>
</dbReference>
<dbReference type="PANTHER" id="PTHR19384">
    <property type="entry name" value="NITRIC OXIDE SYNTHASE-RELATED"/>
    <property type="match status" value="1"/>
</dbReference>
<evidence type="ECO:0000256" key="2">
    <source>
        <dbReference type="ARBA" id="ARBA00022643"/>
    </source>
</evidence>
<sequence>MSALPRPAIPRAAWGNALVLAALAALAAALFAWQPGTWWPGAPRPSRWLWAGASLAAYAGFTGWILWRTRRTPATPASAIGTDTVLVAYASQTGFALQLAQRTAQSLEQAGTPVHLLDLAALDGARLARYRRALFVVSTTGEGDPPEPALGFVRDVLARPAALADLQYAVLALGDATYAQFCAFGRQLDAWLRTHGARPLFDRVEVDNADQASLRHWQHHLSLLTGDADLRDWSAPRYQAWTLTERALRNPGSVGGPVYHLALTPPEAMPDWQAGDLVEIGPRHAPATVAAWLQAHGVDGGTKVRVDDQDTALADVLASRQLPDSVQAGTGPQALIETLAPLPHREYSIASLPTDGALHLLLRRMQRPDGSPGLASGWLCDHAPIGAPIALRLRANPNFHPPAADVPLILIGNGTGIAGLRALLKARIAQGARRNWLLFGERQRDHDLHYREDLVVWQDDGWLERMDLAFSRDPGGHHYVQDALRAAGEPLQSWVRDGAALYVCGSLDGMAPGVDAVLREVLGDETVESLRLQGRYRRDVY</sequence>
<dbReference type="InterPro" id="IPR017927">
    <property type="entry name" value="FAD-bd_FR_type"/>
</dbReference>
<dbReference type="InterPro" id="IPR029039">
    <property type="entry name" value="Flavoprotein-like_sf"/>
</dbReference>
<dbReference type="Pfam" id="PF00258">
    <property type="entry name" value="Flavodoxin_1"/>
    <property type="match status" value="1"/>
</dbReference>
<dbReference type="InterPro" id="IPR008254">
    <property type="entry name" value="Flavodoxin/NO_synth"/>
</dbReference>
<dbReference type="SUPFAM" id="SSF63380">
    <property type="entry name" value="Riboflavin synthase domain-like"/>
    <property type="match status" value="1"/>
</dbReference>
<organism evidence="8 9">
    <name type="scientific">Pseudoxanthomonas winnipegensis</name>
    <dbReference type="NCBI Taxonomy" id="2480810"/>
    <lineage>
        <taxon>Bacteria</taxon>
        <taxon>Pseudomonadati</taxon>
        <taxon>Pseudomonadota</taxon>
        <taxon>Gammaproteobacteria</taxon>
        <taxon>Lysobacterales</taxon>
        <taxon>Lysobacteraceae</taxon>
        <taxon>Pseudoxanthomonas</taxon>
    </lineage>
</organism>
<proteinExistence type="predicted"/>
<keyword evidence="5" id="KW-0472">Membrane</keyword>
<feature type="domain" description="FAD-binding FR-type" evidence="7">
    <location>
        <begin position="236"/>
        <end position="402"/>
    </location>
</feature>
<gene>
    <name evidence="8" type="ORF">EA661_17060</name>
</gene>
<dbReference type="InterPro" id="IPR001094">
    <property type="entry name" value="Flavdoxin-like"/>
</dbReference>
<dbReference type="GO" id="GO:0003958">
    <property type="term" value="F:NADPH-hemoprotein reductase activity"/>
    <property type="evidence" value="ECO:0007669"/>
    <property type="project" value="UniProtKB-EC"/>
</dbReference>
<evidence type="ECO:0000259" key="6">
    <source>
        <dbReference type="PROSITE" id="PS50902"/>
    </source>
</evidence>
<evidence type="ECO:0000256" key="5">
    <source>
        <dbReference type="SAM" id="Phobius"/>
    </source>
</evidence>
<dbReference type="InterPro" id="IPR017938">
    <property type="entry name" value="Riboflavin_synthase-like_b-brl"/>
</dbReference>
<evidence type="ECO:0000313" key="9">
    <source>
        <dbReference type="Proteomes" id="UP000291286"/>
    </source>
</evidence>
<dbReference type="PRINTS" id="PR00369">
    <property type="entry name" value="FLAVODOXIN"/>
</dbReference>
<keyword evidence="5" id="KW-1133">Transmembrane helix</keyword>
<dbReference type="SUPFAM" id="SSF52343">
    <property type="entry name" value="Ferredoxin reductase-like, C-terminal NADP-linked domain"/>
    <property type="match status" value="1"/>
</dbReference>
<keyword evidence="1" id="KW-0285">Flavoprotein</keyword>
<dbReference type="SUPFAM" id="SSF52218">
    <property type="entry name" value="Flavoproteins"/>
    <property type="match status" value="1"/>
</dbReference>
<evidence type="ECO:0000256" key="1">
    <source>
        <dbReference type="ARBA" id="ARBA00022630"/>
    </source>
</evidence>
<keyword evidence="5" id="KW-0812">Transmembrane</keyword>
<dbReference type="GO" id="GO:0010181">
    <property type="term" value="F:FMN binding"/>
    <property type="evidence" value="ECO:0007669"/>
    <property type="project" value="InterPro"/>
</dbReference>
<dbReference type="PRINTS" id="PR00371">
    <property type="entry name" value="FPNCR"/>
</dbReference>
<feature type="transmembrane region" description="Helical" evidence="5">
    <location>
        <begin position="48"/>
        <end position="67"/>
    </location>
</feature>
<keyword evidence="3" id="KW-0813">Transport</keyword>
<protein>
    <recommendedName>
        <fullName evidence="4">NADPH--hemoprotein reductase</fullName>
        <ecNumber evidence="4">1.6.2.4</ecNumber>
    </recommendedName>
</protein>
<dbReference type="PROSITE" id="PS50902">
    <property type="entry name" value="FLAVODOXIN_LIKE"/>
    <property type="match status" value="1"/>
</dbReference>
<evidence type="ECO:0000256" key="4">
    <source>
        <dbReference type="ARBA" id="ARBA00023797"/>
    </source>
</evidence>
<name>A0A4Q8L9I0_9GAMM</name>
<evidence type="ECO:0000313" key="8">
    <source>
        <dbReference type="EMBL" id="TAA25191.1"/>
    </source>
</evidence>
<dbReference type="RefSeq" id="WP_130520950.1">
    <property type="nucleotide sequence ID" value="NZ_SHMA01000009.1"/>
</dbReference>
<evidence type="ECO:0000256" key="3">
    <source>
        <dbReference type="ARBA" id="ARBA00022982"/>
    </source>
</evidence>
<dbReference type="Proteomes" id="UP000291286">
    <property type="component" value="Unassembled WGS sequence"/>
</dbReference>
<dbReference type="GO" id="GO:0050660">
    <property type="term" value="F:flavin adenine dinucleotide binding"/>
    <property type="evidence" value="ECO:0007669"/>
    <property type="project" value="TreeGrafter"/>
</dbReference>
<dbReference type="PANTHER" id="PTHR19384:SF17">
    <property type="entry name" value="NADPH--CYTOCHROME P450 REDUCTASE"/>
    <property type="match status" value="1"/>
</dbReference>
<dbReference type="EMBL" id="SHMB01000009">
    <property type="protein sequence ID" value="TAA25191.1"/>
    <property type="molecule type" value="Genomic_DNA"/>
</dbReference>
<dbReference type="AlphaFoldDB" id="A0A4Q8L9I0"/>
<reference evidence="8 9" key="1">
    <citation type="submission" date="2019-02" db="EMBL/GenBank/DDBJ databases">
        <title>WGS of Pseudoxanthomonas species novum from clinical isolates.</title>
        <authorList>
            <person name="Bernier A.-M."/>
            <person name="Bernard K."/>
            <person name="Vachon A."/>
        </authorList>
    </citation>
    <scope>NUCLEOTIDE SEQUENCE [LARGE SCALE GENOMIC DNA]</scope>
    <source>
        <strain evidence="8 9">NML171202</strain>
    </source>
</reference>
<dbReference type="InterPro" id="IPR039261">
    <property type="entry name" value="FNR_nucleotide-bd"/>
</dbReference>
<dbReference type="PROSITE" id="PS51384">
    <property type="entry name" value="FAD_FR"/>
    <property type="match status" value="1"/>
</dbReference>
<dbReference type="EC" id="1.6.2.4" evidence="4"/>
<evidence type="ECO:0000259" key="7">
    <source>
        <dbReference type="PROSITE" id="PS51384"/>
    </source>
</evidence>
<dbReference type="Gene3D" id="3.40.50.360">
    <property type="match status" value="1"/>
</dbReference>
<dbReference type="InterPro" id="IPR001709">
    <property type="entry name" value="Flavoprot_Pyr_Nucl_cyt_Rdtase"/>
</dbReference>